<dbReference type="PANTHER" id="PTHR39419">
    <property type="entry name" value="SLL0814 PROTEIN"/>
    <property type="match status" value="1"/>
</dbReference>
<name>A0A927JEQ1_9ACTN</name>
<protein>
    <submittedName>
        <fullName evidence="2">Carotenoid biosynthesis protein</fullName>
    </submittedName>
</protein>
<accession>A0A927JEQ1</accession>
<dbReference type="PANTHER" id="PTHR39419:SF1">
    <property type="entry name" value="SLL0814 PROTEIN"/>
    <property type="match status" value="1"/>
</dbReference>
<dbReference type="EMBL" id="JACYWE010000010">
    <property type="protein sequence ID" value="MBD8507748.1"/>
    <property type="molecule type" value="Genomic_DNA"/>
</dbReference>
<keyword evidence="1" id="KW-0812">Transmembrane</keyword>
<feature type="transmembrane region" description="Helical" evidence="1">
    <location>
        <begin position="108"/>
        <end position="130"/>
    </location>
</feature>
<feature type="transmembrane region" description="Helical" evidence="1">
    <location>
        <begin position="38"/>
        <end position="56"/>
    </location>
</feature>
<keyword evidence="1" id="KW-1133">Transmembrane helix</keyword>
<dbReference type="Pfam" id="PF04240">
    <property type="entry name" value="Caroten_synth"/>
    <property type="match status" value="1"/>
</dbReference>
<dbReference type="InterPro" id="IPR007354">
    <property type="entry name" value="CruF-like"/>
</dbReference>
<feature type="transmembrane region" description="Helical" evidence="1">
    <location>
        <begin position="183"/>
        <end position="199"/>
    </location>
</feature>
<gene>
    <name evidence="2" type="ORF">HT102_14765</name>
</gene>
<feature type="transmembrane region" description="Helical" evidence="1">
    <location>
        <begin position="137"/>
        <end position="154"/>
    </location>
</feature>
<comment type="caution">
    <text evidence="2">The sequence shown here is derived from an EMBL/GenBank/DDBJ whole genome shotgun (WGS) entry which is preliminary data.</text>
</comment>
<feature type="transmembrane region" description="Helical" evidence="1">
    <location>
        <begin position="63"/>
        <end position="88"/>
    </location>
</feature>
<sequence>MAAVSIARLGGMAVALAVAAVLAQIAFPLAQGGVADAVTALVVVLLAGAALVHALASRGVVFALALLVGAAGGGLAAEAIGVATGFPFGCYEYALDRLGPAIADVPVIVPLAWVGGSYPAWCAASAVVSALPRGRQWMRVPLAAATIVAWDLYLDPQMVTAGYWTWCAGGPSLPGFPIPLSNYAGWALVAVCIATLLAVADRGPAPTPRARMRRDAPPLALFAWTWLGSAVAHLVFLPDLRLSAAYGFVGMAITGVPLLLAARRIRPWRSRIHGEPPDPSARRSNNLAR</sequence>
<evidence type="ECO:0000256" key="1">
    <source>
        <dbReference type="SAM" id="Phobius"/>
    </source>
</evidence>
<organism evidence="2 3">
    <name type="scientific">Lolliginicoccus lacisalsi</name>
    <dbReference type="NCBI Taxonomy" id="2742202"/>
    <lineage>
        <taxon>Bacteria</taxon>
        <taxon>Bacillati</taxon>
        <taxon>Actinomycetota</taxon>
        <taxon>Actinomycetes</taxon>
        <taxon>Mycobacteriales</taxon>
        <taxon>Hoyosellaceae</taxon>
        <taxon>Lolliginicoccus</taxon>
    </lineage>
</organism>
<proteinExistence type="predicted"/>
<dbReference type="AlphaFoldDB" id="A0A927JEQ1"/>
<reference evidence="2" key="1">
    <citation type="submission" date="2020-09" db="EMBL/GenBank/DDBJ databases">
        <title>Hoyosella lacisalsi sp. nov., a halotolerant actinobacterium isolated from soil of Lake Gudzhirganskoe.</title>
        <authorList>
            <person name="Yang Q."/>
            <person name="Guo P.Y."/>
            <person name="Liu S.W."/>
            <person name="Li F.N."/>
            <person name="Sun C.H."/>
        </authorList>
    </citation>
    <scope>NUCLEOTIDE SEQUENCE</scope>
    <source>
        <strain evidence="2">G463</strain>
    </source>
</reference>
<evidence type="ECO:0000313" key="3">
    <source>
        <dbReference type="Proteomes" id="UP000642993"/>
    </source>
</evidence>
<dbReference type="Proteomes" id="UP000642993">
    <property type="component" value="Unassembled WGS sequence"/>
</dbReference>
<keyword evidence="3" id="KW-1185">Reference proteome</keyword>
<dbReference type="RefSeq" id="WP_192040207.1">
    <property type="nucleotide sequence ID" value="NZ_JACYWE010000010.1"/>
</dbReference>
<feature type="transmembrane region" description="Helical" evidence="1">
    <location>
        <begin position="243"/>
        <end position="262"/>
    </location>
</feature>
<keyword evidence="1" id="KW-0472">Membrane</keyword>
<feature type="transmembrane region" description="Helical" evidence="1">
    <location>
        <begin position="219"/>
        <end position="237"/>
    </location>
</feature>
<evidence type="ECO:0000313" key="2">
    <source>
        <dbReference type="EMBL" id="MBD8507748.1"/>
    </source>
</evidence>